<dbReference type="Pfam" id="PF20473">
    <property type="entry name" value="MmeI_Mtase"/>
    <property type="match status" value="1"/>
</dbReference>
<evidence type="ECO:0000313" key="7">
    <source>
        <dbReference type="EMBL" id="BCI91227.1"/>
    </source>
</evidence>
<evidence type="ECO:0000256" key="2">
    <source>
        <dbReference type="ARBA" id="ARBA00022603"/>
    </source>
</evidence>
<sequence length="534" mass="57389">MASDADRDLQRALLRIAYRLIVLFVVEDRDLLHGAAASADARSLYADYFSTARLRRLAGTPIGGWHTDLWEAHQIVTDALSGDGLAELGLSGLGATLFSRDALSILEGAKLPNRAFLAAVRALAQIEDPVTGTPRPVDYRNLDSEELGGMYESLLAYTPRYNADDRTFTLDVATGSERKKSGSYYTPSELIALVLDEALNPLIDEALRSADPEAALLDLSVVDPACGSGHFVVAAARRIAAALATVRTGDTEPAPAALRAATADVIEHCVYGVDLNDLAIEITKVALWLEAFDADRPFPFLDSHFRVGNALLGTTPELLRHNIPDAAFVALGDDDKTWTSKLKARNNSEREANAEQLNMFGSETLNVETTQFSKAAHEADTGAAATVAAMRARADAWRRLEEDPDLKAAKLVADAWCAAFVQPKTGATTSGQGLPMAPCAIWPRTRNRCLRPSNRWSKAWRANIGSSIGIWSSRASSPSPTTAALTLLPGGPAGSPVWWAIRRGSASRSKTRSSSATPAAPISRARPPPRSVRR</sequence>
<evidence type="ECO:0000256" key="4">
    <source>
        <dbReference type="ARBA" id="ARBA00047942"/>
    </source>
</evidence>
<evidence type="ECO:0000256" key="5">
    <source>
        <dbReference type="SAM" id="MobiDB-lite"/>
    </source>
</evidence>
<keyword evidence="3" id="KW-0808">Transferase</keyword>
<dbReference type="InterPro" id="IPR050953">
    <property type="entry name" value="N4_N6_ade-DNA_methylase"/>
</dbReference>
<dbReference type="Proteomes" id="UP000516380">
    <property type="component" value="Chromosome"/>
</dbReference>
<dbReference type="EC" id="2.1.1.72" evidence="1"/>
<dbReference type="GO" id="GO:0032259">
    <property type="term" value="P:methylation"/>
    <property type="evidence" value="ECO:0007669"/>
    <property type="project" value="UniProtKB-KW"/>
</dbReference>
<keyword evidence="2" id="KW-0489">Methyltransferase</keyword>
<accession>A0A7G1IKC6</accession>
<gene>
    <name evidence="7" type="ORF">NIIDMKKI_64330</name>
</gene>
<proteinExistence type="predicted"/>
<evidence type="ECO:0000313" key="8">
    <source>
        <dbReference type="Proteomes" id="UP000516380"/>
    </source>
</evidence>
<name>A0A7G1IKC6_MYCKA</name>
<dbReference type="AlphaFoldDB" id="A0A7G1IKC6"/>
<evidence type="ECO:0000256" key="1">
    <source>
        <dbReference type="ARBA" id="ARBA00011900"/>
    </source>
</evidence>
<dbReference type="SUPFAM" id="SSF53335">
    <property type="entry name" value="S-adenosyl-L-methionine-dependent methyltransferases"/>
    <property type="match status" value="1"/>
</dbReference>
<feature type="domain" description="MmeI-like DNA-methyltransferase" evidence="6">
    <location>
        <begin position="216"/>
        <end position="296"/>
    </location>
</feature>
<dbReference type="InterPro" id="IPR029063">
    <property type="entry name" value="SAM-dependent_MTases_sf"/>
</dbReference>
<dbReference type="PANTHER" id="PTHR33841:SF1">
    <property type="entry name" value="DNA METHYLTRANSFERASE A"/>
    <property type="match status" value="1"/>
</dbReference>
<dbReference type="PANTHER" id="PTHR33841">
    <property type="entry name" value="DNA METHYLTRANSFERASE YEEA-RELATED"/>
    <property type="match status" value="1"/>
</dbReference>
<dbReference type="InterPro" id="IPR046816">
    <property type="entry name" value="MmeI_Mtase"/>
</dbReference>
<dbReference type="EMBL" id="AP023343">
    <property type="protein sequence ID" value="BCI91227.1"/>
    <property type="molecule type" value="Genomic_DNA"/>
</dbReference>
<dbReference type="GO" id="GO:0009007">
    <property type="term" value="F:site-specific DNA-methyltransferase (adenine-specific) activity"/>
    <property type="evidence" value="ECO:0007669"/>
    <property type="project" value="UniProtKB-EC"/>
</dbReference>
<feature type="region of interest" description="Disordered" evidence="5">
    <location>
        <begin position="500"/>
        <end position="534"/>
    </location>
</feature>
<organism evidence="7 8">
    <name type="scientific">Mycobacterium kansasii</name>
    <dbReference type="NCBI Taxonomy" id="1768"/>
    <lineage>
        <taxon>Bacteria</taxon>
        <taxon>Bacillati</taxon>
        <taxon>Actinomycetota</taxon>
        <taxon>Actinomycetes</taxon>
        <taxon>Mycobacteriales</taxon>
        <taxon>Mycobacteriaceae</taxon>
        <taxon>Mycobacterium</taxon>
    </lineage>
</organism>
<evidence type="ECO:0000256" key="3">
    <source>
        <dbReference type="ARBA" id="ARBA00022679"/>
    </source>
</evidence>
<evidence type="ECO:0000259" key="6">
    <source>
        <dbReference type="Pfam" id="PF20473"/>
    </source>
</evidence>
<reference evidence="7 8" key="1">
    <citation type="submission" date="2020-07" db="EMBL/GenBank/DDBJ databases">
        <title>Mycobacterium kansasii (former subtype) with zoonotic potential isolated from diseased indoor pet cat, Japan.</title>
        <authorList>
            <person name="Fukano H."/>
            <person name="Terazono T."/>
            <person name="Hoshino Y."/>
        </authorList>
    </citation>
    <scope>NUCLEOTIDE SEQUENCE [LARGE SCALE GENOMIC DNA]</scope>
    <source>
        <strain evidence="7 8">Kuro-I</strain>
    </source>
</reference>
<dbReference type="Gene3D" id="3.40.50.150">
    <property type="entry name" value="Vaccinia Virus protein VP39"/>
    <property type="match status" value="1"/>
</dbReference>
<dbReference type="PRINTS" id="PR00507">
    <property type="entry name" value="N12N6MTFRASE"/>
</dbReference>
<protein>
    <recommendedName>
        <fullName evidence="1">site-specific DNA-methyltransferase (adenine-specific)</fullName>
        <ecNumber evidence="1">2.1.1.72</ecNumber>
    </recommendedName>
</protein>
<comment type="catalytic activity">
    <reaction evidence="4">
        <text>a 2'-deoxyadenosine in DNA + S-adenosyl-L-methionine = an N(6)-methyl-2'-deoxyadenosine in DNA + S-adenosyl-L-homocysteine + H(+)</text>
        <dbReference type="Rhea" id="RHEA:15197"/>
        <dbReference type="Rhea" id="RHEA-COMP:12418"/>
        <dbReference type="Rhea" id="RHEA-COMP:12419"/>
        <dbReference type="ChEBI" id="CHEBI:15378"/>
        <dbReference type="ChEBI" id="CHEBI:57856"/>
        <dbReference type="ChEBI" id="CHEBI:59789"/>
        <dbReference type="ChEBI" id="CHEBI:90615"/>
        <dbReference type="ChEBI" id="CHEBI:90616"/>
        <dbReference type="EC" id="2.1.1.72"/>
    </reaction>
</comment>
<feature type="compositionally biased region" description="Low complexity" evidence="5">
    <location>
        <begin position="500"/>
        <end position="525"/>
    </location>
</feature>
<keyword evidence="8" id="KW-1185">Reference proteome</keyword>